<accession>A0ACB7THC9</accession>
<organism evidence="1 2">
    <name type="scientific">Hyalomma asiaticum</name>
    <name type="common">Tick</name>
    <dbReference type="NCBI Taxonomy" id="266040"/>
    <lineage>
        <taxon>Eukaryota</taxon>
        <taxon>Metazoa</taxon>
        <taxon>Ecdysozoa</taxon>
        <taxon>Arthropoda</taxon>
        <taxon>Chelicerata</taxon>
        <taxon>Arachnida</taxon>
        <taxon>Acari</taxon>
        <taxon>Parasitiformes</taxon>
        <taxon>Ixodida</taxon>
        <taxon>Ixodoidea</taxon>
        <taxon>Ixodidae</taxon>
        <taxon>Hyalomminae</taxon>
        <taxon>Hyalomma</taxon>
    </lineage>
</organism>
<dbReference type="Proteomes" id="UP000821845">
    <property type="component" value="Chromosome 1"/>
</dbReference>
<comment type="caution">
    <text evidence="1">The sequence shown here is derived from an EMBL/GenBank/DDBJ whole genome shotgun (WGS) entry which is preliminary data.</text>
</comment>
<reference evidence="1" key="1">
    <citation type="submission" date="2020-05" db="EMBL/GenBank/DDBJ databases">
        <title>Large-scale comparative analyses of tick genomes elucidate their genetic diversity and vector capacities.</title>
        <authorList>
            <person name="Jia N."/>
            <person name="Wang J."/>
            <person name="Shi W."/>
            <person name="Du L."/>
            <person name="Sun Y."/>
            <person name="Zhan W."/>
            <person name="Jiang J."/>
            <person name="Wang Q."/>
            <person name="Zhang B."/>
            <person name="Ji P."/>
            <person name="Sakyi L.B."/>
            <person name="Cui X."/>
            <person name="Yuan T."/>
            <person name="Jiang B."/>
            <person name="Yang W."/>
            <person name="Lam T.T.-Y."/>
            <person name="Chang Q."/>
            <person name="Ding S."/>
            <person name="Wang X."/>
            <person name="Zhu J."/>
            <person name="Ruan X."/>
            <person name="Zhao L."/>
            <person name="Wei J."/>
            <person name="Que T."/>
            <person name="Du C."/>
            <person name="Cheng J."/>
            <person name="Dai P."/>
            <person name="Han X."/>
            <person name="Huang E."/>
            <person name="Gao Y."/>
            <person name="Liu J."/>
            <person name="Shao H."/>
            <person name="Ye R."/>
            <person name="Li L."/>
            <person name="Wei W."/>
            <person name="Wang X."/>
            <person name="Wang C."/>
            <person name="Yang T."/>
            <person name="Huo Q."/>
            <person name="Li W."/>
            <person name="Guo W."/>
            <person name="Chen H."/>
            <person name="Zhou L."/>
            <person name="Ni X."/>
            <person name="Tian J."/>
            <person name="Zhou Y."/>
            <person name="Sheng Y."/>
            <person name="Liu T."/>
            <person name="Pan Y."/>
            <person name="Xia L."/>
            <person name="Li J."/>
            <person name="Zhao F."/>
            <person name="Cao W."/>
        </authorList>
    </citation>
    <scope>NUCLEOTIDE SEQUENCE</scope>
    <source>
        <strain evidence="1">Hyas-2018</strain>
    </source>
</reference>
<proteinExistence type="predicted"/>
<keyword evidence="2" id="KW-1185">Reference proteome</keyword>
<gene>
    <name evidence="1" type="ORF">HPB50_012230</name>
</gene>
<name>A0ACB7THC9_HYAAI</name>
<dbReference type="EMBL" id="CM023481">
    <property type="protein sequence ID" value="KAH6946215.1"/>
    <property type="molecule type" value="Genomic_DNA"/>
</dbReference>
<protein>
    <submittedName>
        <fullName evidence="1">Uncharacterized protein</fullName>
    </submittedName>
</protein>
<evidence type="ECO:0000313" key="1">
    <source>
        <dbReference type="EMBL" id="KAH6946215.1"/>
    </source>
</evidence>
<sequence length="73" mass="8488">MSRCYCCSAVKEPEFFYSATRARRPRLVALEDTDEMFVQLDKGNLSDVEDTEDEEDYDFIFEEAGRDDCALET</sequence>
<evidence type="ECO:0000313" key="2">
    <source>
        <dbReference type="Proteomes" id="UP000821845"/>
    </source>
</evidence>